<dbReference type="RefSeq" id="XP_044551473.1">
    <property type="nucleotide sequence ID" value="XM_044691162.1"/>
</dbReference>
<feature type="compositionally biased region" description="Low complexity" evidence="1">
    <location>
        <begin position="542"/>
        <end position="560"/>
    </location>
</feature>
<name>A0AA88GSC3_NAELO</name>
<feature type="region of interest" description="Disordered" evidence="1">
    <location>
        <begin position="311"/>
        <end position="346"/>
    </location>
</feature>
<dbReference type="AlphaFoldDB" id="A0AA88GSC3"/>
<dbReference type="Proteomes" id="UP000816034">
    <property type="component" value="Unassembled WGS sequence"/>
</dbReference>
<feature type="compositionally biased region" description="Polar residues" evidence="1">
    <location>
        <begin position="237"/>
        <end position="252"/>
    </location>
</feature>
<feature type="region of interest" description="Disordered" evidence="1">
    <location>
        <begin position="230"/>
        <end position="254"/>
    </location>
</feature>
<feature type="compositionally biased region" description="Polar residues" evidence="1">
    <location>
        <begin position="497"/>
        <end position="512"/>
    </location>
</feature>
<dbReference type="GeneID" id="68094269"/>
<feature type="compositionally biased region" description="Basic residues" evidence="1">
    <location>
        <begin position="380"/>
        <end position="390"/>
    </location>
</feature>
<accession>A0AA88GSC3</accession>
<gene>
    <name evidence="2" type="ORF">C9374_001813</name>
</gene>
<feature type="compositionally biased region" description="Low complexity" evidence="1">
    <location>
        <begin position="1"/>
        <end position="29"/>
    </location>
</feature>
<feature type="region of interest" description="Disordered" evidence="1">
    <location>
        <begin position="1"/>
        <end position="90"/>
    </location>
</feature>
<feature type="region of interest" description="Disordered" evidence="1">
    <location>
        <begin position="267"/>
        <end position="293"/>
    </location>
</feature>
<feature type="compositionally biased region" description="Low complexity" evidence="1">
    <location>
        <begin position="391"/>
        <end position="415"/>
    </location>
</feature>
<reference evidence="2 3" key="1">
    <citation type="journal article" date="2018" name="BMC Genomics">
        <title>The genome of Naegleria lovaniensis, the basis for a comparative approach to unravel pathogenicity factors of the human pathogenic amoeba N. fowleri.</title>
        <authorList>
            <person name="Liechti N."/>
            <person name="Schurch N."/>
            <person name="Bruggmann R."/>
            <person name="Wittwer M."/>
        </authorList>
    </citation>
    <scope>NUCLEOTIDE SEQUENCE [LARGE SCALE GENOMIC DNA]</scope>
    <source>
        <strain evidence="2 3">ATCC 30569</strain>
    </source>
</reference>
<feature type="region of interest" description="Disordered" evidence="1">
    <location>
        <begin position="534"/>
        <end position="560"/>
    </location>
</feature>
<evidence type="ECO:0000256" key="1">
    <source>
        <dbReference type="SAM" id="MobiDB-lite"/>
    </source>
</evidence>
<protein>
    <submittedName>
        <fullName evidence="2">Uncharacterized protein</fullName>
    </submittedName>
</protein>
<feature type="region of interest" description="Disordered" evidence="1">
    <location>
        <begin position="451"/>
        <end position="519"/>
    </location>
</feature>
<feature type="compositionally biased region" description="Polar residues" evidence="1">
    <location>
        <begin position="333"/>
        <end position="346"/>
    </location>
</feature>
<feature type="compositionally biased region" description="Basic residues" evidence="1">
    <location>
        <begin position="487"/>
        <end position="496"/>
    </location>
</feature>
<feature type="region of interest" description="Disordered" evidence="1">
    <location>
        <begin position="364"/>
        <end position="415"/>
    </location>
</feature>
<feature type="compositionally biased region" description="Polar residues" evidence="1">
    <location>
        <begin position="38"/>
        <end position="59"/>
    </location>
</feature>
<dbReference type="EMBL" id="PYSW02000013">
    <property type="protein sequence ID" value="KAG2387481.1"/>
    <property type="molecule type" value="Genomic_DNA"/>
</dbReference>
<proteinExistence type="predicted"/>
<feature type="compositionally biased region" description="Polar residues" evidence="1">
    <location>
        <begin position="267"/>
        <end position="291"/>
    </location>
</feature>
<organism evidence="2 3">
    <name type="scientific">Naegleria lovaniensis</name>
    <name type="common">Amoeba</name>
    <dbReference type="NCBI Taxonomy" id="51637"/>
    <lineage>
        <taxon>Eukaryota</taxon>
        <taxon>Discoba</taxon>
        <taxon>Heterolobosea</taxon>
        <taxon>Tetramitia</taxon>
        <taxon>Eutetramitia</taxon>
        <taxon>Vahlkampfiidae</taxon>
        <taxon>Naegleria</taxon>
    </lineage>
</organism>
<keyword evidence="3" id="KW-1185">Reference proteome</keyword>
<comment type="caution">
    <text evidence="2">The sequence shown here is derived from an EMBL/GenBank/DDBJ whole genome shotgun (WGS) entry which is preliminary data.</text>
</comment>
<evidence type="ECO:0000313" key="3">
    <source>
        <dbReference type="Proteomes" id="UP000816034"/>
    </source>
</evidence>
<sequence>MITTTSTSSTSSKIRQTNTNNNNKSSSPPNKRRRKRGISNTKLLEQASSGGQKQFQKQPSYIRGKQPTTPSKSISSHPSKNINNNTTTTPVADTSCIIHQTSIQASNKHHPTSLEQQDSKVLPPQLKLLRDHTGSLVCSKQSSTLQPRSRVIIQYRPEMPNKKRGSLILTCSSGGEEETNNSHHIQGIEHCTGTAKKEGFETKAIVHPSDNIVEKCHHCDDLCSSNENNNNNTSHSLMPQPSSISSPVSEATTPEDVVVSLNTCGLNTTKATSNNHPSTTRSRSNSKTMSLSIKIDDTNISSVVMINSKTTNDPSIVVTPPMPSTPKHDSESQHASSTSFSTNKPSTGILSRLLAVRKNTILINSNSESPTHEPPTRSSSRFRKWKKHARSQSMSHSSSNAASSNASTSVSSTCGNSSSTVSSFSSSKSVGNSSSREYFSSSRTCSEFDSHGHSSSCLTNSQHSDSPQHHTKCQDLPSSSNQSKKSISQRRSKIHQQKMTEVQASCHPSNSHHAMFQAAPSRETTATVFVEGDDGLDGGVIPSTTTTSPRSTTTSSTTQQTARNYKNVFLNMVDDHITLFLKKNSFRNSHNSSSIMIDASQTSSRKLTLADCPPEILLYIASFVLTTINCCDYPTEKASSPVGIIVGSAFNFSTSSLSPSGFMYDSSSNMSSRSGRHSSTLKRFEYYPKYTMFPKELTRDYFSLMLTCKAFYYALNFDPDIKNEMKNGLIEGFWEYILFWHYVYPNFASIDKMDDFMTDVRLRKPPELSYKRIYQYVNMQVQQIKVQIPKKKNSFDPTNYFYLLVAGVNSLVIQTIRALFYESKSDFECKSIRFDGEEYKVRIESCSFMDYSLAPNCAEYKFRGTDGILFVCYMSSRKSLDAMIKYIEKCIDFRKKDDARTTMDPPAAIIMGNITNNTTIQELTIDDLIEVKNTYSYFIRDVVIVNTDTLENIQTSFEKVATMMYRTKMKSYVNTIPIIEETLRKDEETLTLDIRKGKRRHTQQRCSVM</sequence>
<feature type="compositionally biased region" description="Polar residues" evidence="1">
    <location>
        <begin position="66"/>
        <end position="90"/>
    </location>
</feature>
<feature type="compositionally biased region" description="Polar residues" evidence="1">
    <location>
        <begin position="453"/>
        <end position="465"/>
    </location>
</feature>
<evidence type="ECO:0000313" key="2">
    <source>
        <dbReference type="EMBL" id="KAG2387481.1"/>
    </source>
</evidence>